<organism evidence="11 12">
    <name type="scientific">Brotonthovivens ammoniilytica</name>
    <dbReference type="NCBI Taxonomy" id="2981725"/>
    <lineage>
        <taxon>Bacteria</taxon>
        <taxon>Bacillati</taxon>
        <taxon>Bacillota</taxon>
        <taxon>Clostridia</taxon>
        <taxon>Lachnospirales</taxon>
        <taxon>Lachnospiraceae</taxon>
        <taxon>Brotonthovivens</taxon>
    </lineage>
</organism>
<accession>A0ABT2TMG1</accession>
<dbReference type="Gene3D" id="1.20.272.10">
    <property type="match status" value="1"/>
</dbReference>
<dbReference type="Pfam" id="PF21694">
    <property type="entry name" value="DNA_pol3_delta_C"/>
    <property type="match status" value="1"/>
</dbReference>
<evidence type="ECO:0000256" key="6">
    <source>
        <dbReference type="ARBA" id="ARBA00022932"/>
    </source>
</evidence>
<dbReference type="Gene3D" id="3.40.50.300">
    <property type="entry name" value="P-loop containing nucleotide triphosphate hydrolases"/>
    <property type="match status" value="1"/>
</dbReference>
<protein>
    <recommendedName>
        <fullName evidence="2">DNA polymerase III subunit delta</fullName>
        <ecNumber evidence="1">2.7.7.7</ecNumber>
    </recommendedName>
</protein>
<dbReference type="InterPro" id="IPR048466">
    <property type="entry name" value="DNA_pol3_delta-like_C"/>
</dbReference>
<dbReference type="Pfam" id="PF06144">
    <property type="entry name" value="DNA_pol3_delta"/>
    <property type="match status" value="1"/>
</dbReference>
<comment type="caution">
    <text evidence="11">The sequence shown here is derived from an EMBL/GenBank/DDBJ whole genome shotgun (WGS) entry which is preliminary data.</text>
</comment>
<evidence type="ECO:0000256" key="2">
    <source>
        <dbReference type="ARBA" id="ARBA00017703"/>
    </source>
</evidence>
<dbReference type="SUPFAM" id="SSF52540">
    <property type="entry name" value="P-loop containing nucleoside triphosphate hydrolases"/>
    <property type="match status" value="1"/>
</dbReference>
<dbReference type="GO" id="GO:0003887">
    <property type="term" value="F:DNA-directed DNA polymerase activity"/>
    <property type="evidence" value="ECO:0007669"/>
    <property type="project" value="UniProtKB-EC"/>
</dbReference>
<dbReference type="SUPFAM" id="SSF48019">
    <property type="entry name" value="post-AAA+ oligomerization domain-like"/>
    <property type="match status" value="1"/>
</dbReference>
<dbReference type="Proteomes" id="UP001652442">
    <property type="component" value="Unassembled WGS sequence"/>
</dbReference>
<evidence type="ECO:0000256" key="4">
    <source>
        <dbReference type="ARBA" id="ARBA00022695"/>
    </source>
</evidence>
<dbReference type="PANTHER" id="PTHR34388">
    <property type="entry name" value="DNA POLYMERASE III SUBUNIT DELTA"/>
    <property type="match status" value="1"/>
</dbReference>
<sequence length="326" mass="37102">MLKLKEDLKNGIYKKAYLLYGEERYLLKMYKDRLLNTLADPSDTMNISKYQGKGINPKEIIDLAETLPFFAERRVILVENSGFFKHACDDLAAYLPDMPESSVLIFAEEEVDKRGKMYKAVHKIGGTAEFRVQRDEVLAKWILQNLKKENKKITGNVLQQFMAQAGTSMENIERELEKLICYTWGRDVIEAEDVAAVCCGQTTNQIFAMVDAIAKKEQKQALDLYYDLVALKEPPMRILFLIVRQFQILLQVKTLAKKGYDNRTIAKKAGVPEFALKKNIQQAKNFNLEQVMEAIKAGIQAEEDVKTGRMGDQLAVELLIVTCSGK</sequence>
<reference evidence="11 12" key="1">
    <citation type="journal article" date="2021" name="ISME Commun">
        <title>Automated analysis of genomic sequences facilitates high-throughput and comprehensive description of bacteria.</title>
        <authorList>
            <person name="Hitch T.C.A."/>
        </authorList>
    </citation>
    <scope>NUCLEOTIDE SEQUENCE [LARGE SCALE GENOMIC DNA]</scope>
    <source>
        <strain evidence="11 12">Sanger_109</strain>
    </source>
</reference>
<dbReference type="Gene3D" id="1.10.8.60">
    <property type="match status" value="1"/>
</dbReference>
<comment type="catalytic activity">
    <reaction evidence="8">
        <text>DNA(n) + a 2'-deoxyribonucleoside 5'-triphosphate = DNA(n+1) + diphosphate</text>
        <dbReference type="Rhea" id="RHEA:22508"/>
        <dbReference type="Rhea" id="RHEA-COMP:17339"/>
        <dbReference type="Rhea" id="RHEA-COMP:17340"/>
        <dbReference type="ChEBI" id="CHEBI:33019"/>
        <dbReference type="ChEBI" id="CHEBI:61560"/>
        <dbReference type="ChEBI" id="CHEBI:173112"/>
        <dbReference type="EC" id="2.7.7.7"/>
    </reaction>
</comment>
<keyword evidence="3 11" id="KW-0808">Transferase</keyword>
<gene>
    <name evidence="11" type="primary">holA</name>
    <name evidence="11" type="ORF">OCV88_13970</name>
</gene>
<evidence type="ECO:0000256" key="3">
    <source>
        <dbReference type="ARBA" id="ARBA00022679"/>
    </source>
</evidence>
<dbReference type="InterPro" id="IPR005790">
    <property type="entry name" value="DNA_polIII_delta"/>
</dbReference>
<evidence type="ECO:0000313" key="12">
    <source>
        <dbReference type="Proteomes" id="UP001652442"/>
    </source>
</evidence>
<dbReference type="InterPro" id="IPR027417">
    <property type="entry name" value="P-loop_NTPase"/>
</dbReference>
<dbReference type="RefSeq" id="WP_158426062.1">
    <property type="nucleotide sequence ID" value="NZ_JAOQJQ010000007.1"/>
</dbReference>
<keyword evidence="6" id="KW-0239">DNA-directed DNA polymerase</keyword>
<dbReference type="EMBL" id="JAOQJQ010000007">
    <property type="protein sequence ID" value="MCU6763417.1"/>
    <property type="molecule type" value="Genomic_DNA"/>
</dbReference>
<keyword evidence="5" id="KW-0235">DNA replication</keyword>
<evidence type="ECO:0000313" key="11">
    <source>
        <dbReference type="EMBL" id="MCU6763417.1"/>
    </source>
</evidence>
<feature type="domain" description="DNA polymerase III delta subunit-like C-terminal" evidence="10">
    <location>
        <begin position="204"/>
        <end position="322"/>
    </location>
</feature>
<comment type="similarity">
    <text evidence="7">Belongs to the DNA polymerase HolA subunit family.</text>
</comment>
<evidence type="ECO:0000256" key="7">
    <source>
        <dbReference type="ARBA" id="ARBA00034754"/>
    </source>
</evidence>
<dbReference type="InterPro" id="IPR008921">
    <property type="entry name" value="DNA_pol3_clamp-load_cplx_C"/>
</dbReference>
<dbReference type="EC" id="2.7.7.7" evidence="1"/>
<keyword evidence="4 11" id="KW-0548">Nucleotidyltransferase</keyword>
<keyword evidence="12" id="KW-1185">Reference proteome</keyword>
<evidence type="ECO:0000256" key="1">
    <source>
        <dbReference type="ARBA" id="ARBA00012417"/>
    </source>
</evidence>
<evidence type="ECO:0000256" key="8">
    <source>
        <dbReference type="ARBA" id="ARBA00049244"/>
    </source>
</evidence>
<dbReference type="NCBIfam" id="TIGR01128">
    <property type="entry name" value="holA"/>
    <property type="match status" value="1"/>
</dbReference>
<feature type="domain" description="DNA polymerase III delta N-terminal" evidence="9">
    <location>
        <begin position="17"/>
        <end position="122"/>
    </location>
</feature>
<name>A0ABT2TMG1_9FIRM</name>
<evidence type="ECO:0000256" key="5">
    <source>
        <dbReference type="ARBA" id="ARBA00022705"/>
    </source>
</evidence>
<dbReference type="InterPro" id="IPR010372">
    <property type="entry name" value="DNA_pol3_delta_N"/>
</dbReference>
<proteinExistence type="inferred from homology"/>
<evidence type="ECO:0000259" key="9">
    <source>
        <dbReference type="Pfam" id="PF06144"/>
    </source>
</evidence>
<dbReference type="PANTHER" id="PTHR34388:SF1">
    <property type="entry name" value="DNA POLYMERASE III SUBUNIT DELTA"/>
    <property type="match status" value="1"/>
</dbReference>
<evidence type="ECO:0000259" key="10">
    <source>
        <dbReference type="Pfam" id="PF21694"/>
    </source>
</evidence>